<dbReference type="Proteomes" id="UP001596139">
    <property type="component" value="Unassembled WGS sequence"/>
</dbReference>
<comment type="caution">
    <text evidence="1">The sequence shown here is derived from an EMBL/GenBank/DDBJ whole genome shotgun (WGS) entry which is preliminary data.</text>
</comment>
<accession>A0ABW1MD05</accession>
<evidence type="ECO:0000313" key="2">
    <source>
        <dbReference type="Proteomes" id="UP001596139"/>
    </source>
</evidence>
<evidence type="ECO:0000313" key="1">
    <source>
        <dbReference type="EMBL" id="MFC6061175.1"/>
    </source>
</evidence>
<reference evidence="2" key="1">
    <citation type="journal article" date="2019" name="Int. J. Syst. Evol. Microbiol.">
        <title>The Global Catalogue of Microorganisms (GCM) 10K type strain sequencing project: providing services to taxonomists for standard genome sequencing and annotation.</title>
        <authorList>
            <consortium name="The Broad Institute Genomics Platform"/>
            <consortium name="The Broad Institute Genome Sequencing Center for Infectious Disease"/>
            <person name="Wu L."/>
            <person name="Ma J."/>
        </authorList>
    </citation>
    <scope>NUCLEOTIDE SEQUENCE [LARGE SCALE GENOMIC DNA]</scope>
    <source>
        <strain evidence="2">CGMCC 1.15180</strain>
    </source>
</reference>
<proteinExistence type="predicted"/>
<sequence length="209" mass="23006">MPSQIANRPPQELGAELWSLTGLNWDVVWAGVPAEETARREWCAAFGWQPLWFEAGQYVRTRQGGKLRLGSVAYGRPVTRVDYTSWAVRSTAVEENARLTEALLERWQSCLAAATTVLGPPTWSGAWDTEGFPDLPGRGFDGSDEWRLQHQDPHRLALWSFRTPGAPLFSLRANLGAGIATGQGLGEARISLVCHGPEDPDDQGPGWLL</sequence>
<evidence type="ECO:0008006" key="3">
    <source>
        <dbReference type="Google" id="ProtNLM"/>
    </source>
</evidence>
<protein>
    <recommendedName>
        <fullName evidence="3">DUF317 domain-containing protein</fullName>
    </recommendedName>
</protein>
<organism evidence="1 2">
    <name type="scientific">Streptomyces ochraceiscleroticus</name>
    <dbReference type="NCBI Taxonomy" id="47761"/>
    <lineage>
        <taxon>Bacteria</taxon>
        <taxon>Bacillati</taxon>
        <taxon>Actinomycetota</taxon>
        <taxon>Actinomycetes</taxon>
        <taxon>Kitasatosporales</taxon>
        <taxon>Streptomycetaceae</taxon>
        <taxon>Streptomyces</taxon>
    </lineage>
</organism>
<gene>
    <name evidence="1" type="ORF">ACFP4F_01240</name>
</gene>
<keyword evidence="2" id="KW-1185">Reference proteome</keyword>
<dbReference type="RefSeq" id="WP_031051878.1">
    <property type="nucleotide sequence ID" value="NZ_JBHSPX010000001.1"/>
</dbReference>
<dbReference type="EMBL" id="JBHSPX010000001">
    <property type="protein sequence ID" value="MFC6061175.1"/>
    <property type="molecule type" value="Genomic_DNA"/>
</dbReference>
<name>A0ABW1MD05_9ACTN</name>